<comment type="caution">
    <text evidence="3">The sequence shown here is derived from an EMBL/GenBank/DDBJ whole genome shotgun (WGS) entry which is preliminary data.</text>
</comment>
<organism evidence="3 4">
    <name type="scientific">Streptomyces demainii</name>
    <dbReference type="NCBI Taxonomy" id="588122"/>
    <lineage>
        <taxon>Bacteria</taxon>
        <taxon>Bacillati</taxon>
        <taxon>Actinomycetota</taxon>
        <taxon>Actinomycetes</taxon>
        <taxon>Kitasatosporales</taxon>
        <taxon>Streptomycetaceae</taxon>
        <taxon>Streptomyces</taxon>
    </lineage>
</organism>
<dbReference type="EMBL" id="JAURUE010000001">
    <property type="protein sequence ID" value="MDP9612766.1"/>
    <property type="molecule type" value="Genomic_DNA"/>
</dbReference>
<dbReference type="Proteomes" id="UP001234880">
    <property type="component" value="Unassembled WGS sequence"/>
</dbReference>
<sequence length="349" mass="36929">MNGPSGPGAGSRTPRTARLPAPARRAGDFPTALTTARTLDWEGHHRVEGDVWWPQGEMDRAAAAYEAARIEAEQHGIAGEHATSQAQRAFVLAFTDPDHAADELELAEQLLTGLTLRATTLTTHTAALIRIAGTPGSAVENRASVRRADIRTAGVTAAEVTLELGLCFHHAVRGDDAVQTAIARLHDLTQSGDYACYIDIAHFMADLPLPADRAQQTQWVEAMLSGISVIAAPLPGNREALGDDAQYAPRDDVDEWVAALCRLENRGVYAAAAARARAHTAGLDYAADLAKCKHMRPPDAAPALSPAVPARRPAAQAPVQGPPQAPRGWRGSTTGCPTGAPGPRRCSTR</sequence>
<dbReference type="RefSeq" id="WP_307109890.1">
    <property type="nucleotide sequence ID" value="NZ_JAURUE010000001.1"/>
</dbReference>
<feature type="compositionally biased region" description="Low complexity" evidence="1">
    <location>
        <begin position="12"/>
        <end position="24"/>
    </location>
</feature>
<name>A0ABT9KWE4_9ACTN</name>
<dbReference type="SUPFAM" id="SSF53756">
    <property type="entry name" value="UDP-Glycosyltransferase/glycogen phosphorylase"/>
    <property type="match status" value="1"/>
</dbReference>
<evidence type="ECO:0000256" key="1">
    <source>
        <dbReference type="SAM" id="MobiDB-lite"/>
    </source>
</evidence>
<reference evidence="3 4" key="1">
    <citation type="submission" date="2023-07" db="EMBL/GenBank/DDBJ databases">
        <title>Sequencing the genomes of 1000 actinobacteria strains.</title>
        <authorList>
            <person name="Klenk H.-P."/>
        </authorList>
    </citation>
    <scope>NUCLEOTIDE SEQUENCE [LARGE SCALE GENOMIC DNA]</scope>
    <source>
        <strain evidence="3 4">DSM 41600</strain>
    </source>
</reference>
<protein>
    <recommendedName>
        <fullName evidence="5">Sugar phosphate isomerase/epimerase</fullName>
    </recommendedName>
</protein>
<evidence type="ECO:0000313" key="2">
    <source>
        <dbReference type="EMBL" id="MDP9607866.1"/>
    </source>
</evidence>
<evidence type="ECO:0008006" key="5">
    <source>
        <dbReference type="Google" id="ProtNLM"/>
    </source>
</evidence>
<dbReference type="Gene3D" id="3.40.50.2000">
    <property type="entry name" value="Glycogen Phosphorylase B"/>
    <property type="match status" value="1"/>
</dbReference>
<gene>
    <name evidence="2" type="ORF">JOF35_000143</name>
    <name evidence="3" type="ORF">JOF35_005043</name>
</gene>
<feature type="region of interest" description="Disordered" evidence="1">
    <location>
        <begin position="297"/>
        <end position="349"/>
    </location>
</feature>
<dbReference type="EMBL" id="JAURUE010000001">
    <property type="protein sequence ID" value="MDP9607866.1"/>
    <property type="molecule type" value="Genomic_DNA"/>
</dbReference>
<feature type="compositionally biased region" description="Low complexity" evidence="1">
    <location>
        <begin position="301"/>
        <end position="319"/>
    </location>
</feature>
<evidence type="ECO:0000313" key="4">
    <source>
        <dbReference type="Proteomes" id="UP001234880"/>
    </source>
</evidence>
<accession>A0ABT9KWE4</accession>
<proteinExistence type="predicted"/>
<evidence type="ECO:0000313" key="3">
    <source>
        <dbReference type="EMBL" id="MDP9612766.1"/>
    </source>
</evidence>
<feature type="region of interest" description="Disordered" evidence="1">
    <location>
        <begin position="1"/>
        <end position="26"/>
    </location>
</feature>
<keyword evidence="4" id="KW-1185">Reference proteome</keyword>